<dbReference type="RefSeq" id="WP_425309463.1">
    <property type="nucleotide sequence ID" value="NZ_CP154795.1"/>
</dbReference>
<keyword evidence="2" id="KW-1185">Reference proteome</keyword>
<dbReference type="PROSITE" id="PS51257">
    <property type="entry name" value="PROKAR_LIPOPROTEIN"/>
    <property type="match status" value="1"/>
</dbReference>
<organism evidence="1 2">
    <name type="scientific">Ammonicoccus fulvus</name>
    <dbReference type="NCBI Taxonomy" id="3138240"/>
    <lineage>
        <taxon>Bacteria</taxon>
        <taxon>Bacillati</taxon>
        <taxon>Actinomycetota</taxon>
        <taxon>Actinomycetes</taxon>
        <taxon>Propionibacteriales</taxon>
        <taxon>Propionibacteriaceae</taxon>
        <taxon>Ammonicoccus</taxon>
    </lineage>
</organism>
<accession>A0ABZ3FRJ2</accession>
<dbReference type="EMBL" id="CP154795">
    <property type="protein sequence ID" value="XAN08007.1"/>
    <property type="molecule type" value="Genomic_DNA"/>
</dbReference>
<proteinExistence type="predicted"/>
<dbReference type="Proteomes" id="UP001442841">
    <property type="component" value="Chromosome"/>
</dbReference>
<evidence type="ECO:0000313" key="1">
    <source>
        <dbReference type="EMBL" id="XAN08007.1"/>
    </source>
</evidence>
<gene>
    <name evidence="1" type="ORF">AADG42_12065</name>
</gene>
<protein>
    <recommendedName>
        <fullName evidence="3">Lipoprotein</fullName>
    </recommendedName>
</protein>
<evidence type="ECO:0000313" key="2">
    <source>
        <dbReference type="Proteomes" id="UP001442841"/>
    </source>
</evidence>
<evidence type="ECO:0008006" key="3">
    <source>
        <dbReference type="Google" id="ProtNLM"/>
    </source>
</evidence>
<sequence length="241" mass="26262">MLTRRTLIAGTVVSTAALTGCGVLGIGPRGLLSRDAKPFQFYPAEEYAHVTIETDGSLLVTLDLVFDAGAEENQQPLSGWSPHQINLGQGSEAGTRRVARPEFSELSARAIAPLPGGLPVSTPKQEESGRRWQIGENWAPGRHRVRVTHRVRGVWVDVDGESRLILRTLGLHAPWYATGDTGYTELTVAGRPPVWKVHRREGVLPVDDPDRPRLDGADGDLYLFVRPTDITAAPVPAEVVR</sequence>
<name>A0ABZ3FRJ2_9ACTN</name>
<reference evidence="1 2" key="1">
    <citation type="submission" date="2024-04" db="EMBL/GenBank/DDBJ databases">
        <title>Isolation of an actinomycete strain from pig manure.</title>
        <authorList>
            <person name="Gong T."/>
            <person name="Yu Z."/>
            <person name="An M."/>
            <person name="Wei C."/>
            <person name="Yang W."/>
            <person name="Liu L."/>
        </authorList>
    </citation>
    <scope>NUCLEOTIDE SEQUENCE [LARGE SCALE GENOMIC DNA]</scope>
    <source>
        <strain evidence="1 2">ZF39</strain>
    </source>
</reference>